<organism evidence="2 3">
    <name type="scientific">Colletotrichum spinosum</name>
    <dbReference type="NCBI Taxonomy" id="1347390"/>
    <lineage>
        <taxon>Eukaryota</taxon>
        <taxon>Fungi</taxon>
        <taxon>Dikarya</taxon>
        <taxon>Ascomycota</taxon>
        <taxon>Pezizomycotina</taxon>
        <taxon>Sordariomycetes</taxon>
        <taxon>Hypocreomycetidae</taxon>
        <taxon>Glomerellales</taxon>
        <taxon>Glomerellaceae</taxon>
        <taxon>Colletotrichum</taxon>
        <taxon>Colletotrichum orbiculare species complex</taxon>
    </lineage>
</organism>
<comment type="caution">
    <text evidence="2">The sequence shown here is derived from an EMBL/GenBank/DDBJ whole genome shotgun (WGS) entry which is preliminary data.</text>
</comment>
<dbReference type="EMBL" id="QAPG01000055">
    <property type="protein sequence ID" value="TDZ34274.1"/>
    <property type="molecule type" value="Genomic_DNA"/>
</dbReference>
<dbReference type="AlphaFoldDB" id="A0A4R8QE55"/>
<protein>
    <submittedName>
        <fullName evidence="2">Uncharacterized protein</fullName>
    </submittedName>
</protein>
<feature type="compositionally biased region" description="Basic and acidic residues" evidence="1">
    <location>
        <begin position="92"/>
        <end position="101"/>
    </location>
</feature>
<proteinExistence type="predicted"/>
<reference evidence="2 3" key="1">
    <citation type="submission" date="2018-11" db="EMBL/GenBank/DDBJ databases">
        <title>Genome sequence and assembly of Colletotrichum spinosum.</title>
        <authorList>
            <person name="Gan P."/>
            <person name="Shirasu K."/>
        </authorList>
    </citation>
    <scope>NUCLEOTIDE SEQUENCE [LARGE SCALE GENOMIC DNA]</scope>
    <source>
        <strain evidence="2 3">CBS 515.97</strain>
    </source>
</reference>
<evidence type="ECO:0000313" key="2">
    <source>
        <dbReference type="EMBL" id="TDZ34274.1"/>
    </source>
</evidence>
<evidence type="ECO:0000313" key="3">
    <source>
        <dbReference type="Proteomes" id="UP000295083"/>
    </source>
</evidence>
<keyword evidence="3" id="KW-1185">Reference proteome</keyword>
<evidence type="ECO:0000256" key="1">
    <source>
        <dbReference type="SAM" id="MobiDB-lite"/>
    </source>
</evidence>
<gene>
    <name evidence="2" type="ORF">C8035_v010753</name>
</gene>
<sequence length="108" mass="12095">MSWTPPNEAQLRARPRSALIERVPPQDDDASAENDRRDARPPTDGERKRKAEDKDKDKASDEDKSKKHKTTDNTGEEDESKQNKTDNTGDGDGCKEPKTTEAKSGAWK</sequence>
<feature type="compositionally biased region" description="Basic and acidic residues" evidence="1">
    <location>
        <begin position="33"/>
        <end position="65"/>
    </location>
</feature>
<accession>A0A4R8QE55</accession>
<feature type="region of interest" description="Disordered" evidence="1">
    <location>
        <begin position="1"/>
        <end position="108"/>
    </location>
</feature>
<name>A0A4R8QE55_9PEZI</name>
<dbReference type="Proteomes" id="UP000295083">
    <property type="component" value="Unassembled WGS sequence"/>
</dbReference>